<feature type="compositionally biased region" description="Pro residues" evidence="6">
    <location>
        <begin position="1"/>
        <end position="37"/>
    </location>
</feature>
<organism evidence="9 10">
    <name type="scientific">Phytohabitans kaempferiae</name>
    <dbReference type="NCBI Taxonomy" id="1620943"/>
    <lineage>
        <taxon>Bacteria</taxon>
        <taxon>Bacillati</taxon>
        <taxon>Actinomycetota</taxon>
        <taxon>Actinomycetes</taxon>
        <taxon>Micromonosporales</taxon>
        <taxon>Micromonosporaceae</taxon>
    </lineage>
</organism>
<evidence type="ECO:0000256" key="7">
    <source>
        <dbReference type="SAM" id="Phobius"/>
    </source>
</evidence>
<accession>A0ABV6MFK4</accession>
<keyword evidence="3 7" id="KW-0812">Transmembrane</keyword>
<evidence type="ECO:0000256" key="2">
    <source>
        <dbReference type="ARBA" id="ARBA00022475"/>
    </source>
</evidence>
<comment type="caution">
    <text evidence="9">The sequence shown here is derived from an EMBL/GenBank/DDBJ whole genome shotgun (WGS) entry which is preliminary data.</text>
</comment>
<feature type="region of interest" description="Disordered" evidence="6">
    <location>
        <begin position="1"/>
        <end position="39"/>
    </location>
</feature>
<reference evidence="9 10" key="1">
    <citation type="submission" date="2024-09" db="EMBL/GenBank/DDBJ databases">
        <authorList>
            <person name="Sun Q."/>
            <person name="Mori K."/>
        </authorList>
    </citation>
    <scope>NUCLEOTIDE SEQUENCE [LARGE SCALE GENOMIC DNA]</scope>
    <source>
        <strain evidence="9 10">TBRC 3947</strain>
    </source>
</reference>
<dbReference type="InterPro" id="IPR051791">
    <property type="entry name" value="Pra-immunoreactive"/>
</dbReference>
<evidence type="ECO:0000256" key="3">
    <source>
        <dbReference type="ARBA" id="ARBA00022692"/>
    </source>
</evidence>
<evidence type="ECO:0000256" key="6">
    <source>
        <dbReference type="SAM" id="MobiDB-lite"/>
    </source>
</evidence>
<dbReference type="EMBL" id="JBHLUH010000084">
    <property type="protein sequence ID" value="MFC0533516.1"/>
    <property type="molecule type" value="Genomic_DNA"/>
</dbReference>
<dbReference type="Proteomes" id="UP001589867">
    <property type="component" value="Unassembled WGS sequence"/>
</dbReference>
<dbReference type="Pfam" id="PF06271">
    <property type="entry name" value="RDD"/>
    <property type="match status" value="1"/>
</dbReference>
<protein>
    <submittedName>
        <fullName evidence="9">RDD family protein</fullName>
    </submittedName>
</protein>
<keyword evidence="4 7" id="KW-1133">Transmembrane helix</keyword>
<feature type="domain" description="RDD" evidence="8">
    <location>
        <begin position="44"/>
        <end position="198"/>
    </location>
</feature>
<proteinExistence type="predicted"/>
<comment type="subcellular location">
    <subcellularLocation>
        <location evidence="1">Cell membrane</location>
        <topology evidence="1">Multi-pass membrane protein</topology>
    </subcellularLocation>
</comment>
<feature type="transmembrane region" description="Helical" evidence="7">
    <location>
        <begin position="101"/>
        <end position="124"/>
    </location>
</feature>
<gene>
    <name evidence="9" type="ORF">ACFFIA_38510</name>
</gene>
<dbReference type="InterPro" id="IPR010432">
    <property type="entry name" value="RDD"/>
</dbReference>
<evidence type="ECO:0000256" key="1">
    <source>
        <dbReference type="ARBA" id="ARBA00004651"/>
    </source>
</evidence>
<feature type="transmembrane region" description="Helical" evidence="7">
    <location>
        <begin position="58"/>
        <end position="81"/>
    </location>
</feature>
<evidence type="ECO:0000256" key="5">
    <source>
        <dbReference type="ARBA" id="ARBA00023136"/>
    </source>
</evidence>
<name>A0ABV6MFK4_9ACTN</name>
<keyword evidence="2" id="KW-1003">Cell membrane</keyword>
<feature type="transmembrane region" description="Helical" evidence="7">
    <location>
        <begin position="162"/>
        <end position="178"/>
    </location>
</feature>
<dbReference type="PANTHER" id="PTHR36115">
    <property type="entry name" value="PROLINE-RICH ANTIGEN HOMOLOG-RELATED"/>
    <property type="match status" value="1"/>
</dbReference>
<evidence type="ECO:0000313" key="10">
    <source>
        <dbReference type="Proteomes" id="UP001589867"/>
    </source>
</evidence>
<dbReference type="RefSeq" id="WP_377261195.1">
    <property type="nucleotide sequence ID" value="NZ_JBHLUH010000084.1"/>
</dbReference>
<evidence type="ECO:0000256" key="4">
    <source>
        <dbReference type="ARBA" id="ARBA00022989"/>
    </source>
</evidence>
<sequence>MTQPSTPPPAPQPGGWQLPPPPWAATPVPPPPPPPALSPAGQPLASFTDRLLAYLIDYAVFVAFGLLLGVPALLIFFLVVAPDLFQIQPDGTPVELGFLDFLLPLLLIEAGFMVALVIASYVYYVEMLFRTGQTLGKRAMKIKIVPLAPDAELSRGSAAKRWLVGFVGAYFVAGFQYVDGFWQLWDKPYQQCLHDKFAATVVVKVPA</sequence>
<evidence type="ECO:0000259" key="8">
    <source>
        <dbReference type="Pfam" id="PF06271"/>
    </source>
</evidence>
<dbReference type="PANTHER" id="PTHR36115:SF4">
    <property type="entry name" value="MEMBRANE PROTEIN"/>
    <property type="match status" value="1"/>
</dbReference>
<keyword evidence="10" id="KW-1185">Reference proteome</keyword>
<keyword evidence="5 7" id="KW-0472">Membrane</keyword>
<evidence type="ECO:0000313" key="9">
    <source>
        <dbReference type="EMBL" id="MFC0533516.1"/>
    </source>
</evidence>